<dbReference type="SUPFAM" id="SSF54403">
    <property type="entry name" value="Cystatin/monellin"/>
    <property type="match status" value="1"/>
</dbReference>
<keyword evidence="3" id="KW-0963">Cytoplasm</keyword>
<evidence type="ECO:0000256" key="8">
    <source>
        <dbReference type="ARBA" id="ARBA00041437"/>
    </source>
</evidence>
<gene>
    <name evidence="10" type="primary">CSTA</name>
</gene>
<evidence type="ECO:0000256" key="6">
    <source>
        <dbReference type="ARBA" id="ARBA00022859"/>
    </source>
</evidence>
<name>A0A7N6ANY4_ANATE</name>
<feature type="domain" description="Cystatin" evidence="9">
    <location>
        <begin position="3"/>
        <end position="92"/>
    </location>
</feature>
<reference evidence="10" key="3">
    <citation type="submission" date="2025-09" db="UniProtKB">
        <authorList>
            <consortium name="Ensembl"/>
        </authorList>
    </citation>
    <scope>IDENTIFICATION</scope>
</reference>
<sequence length="100" mass="11330">MATIVGGYSETKNATDEIQKYCDQVKHQVEGQTNQKFSAFKAIKYRNQVVQGMNYLIKIHVHGHSYIHVKVFHNLPCYGGAVELKGVKEKCTKDDPLVSF</sequence>
<evidence type="ECO:0000256" key="2">
    <source>
        <dbReference type="ARBA" id="ARBA00009403"/>
    </source>
</evidence>
<dbReference type="Gene3D" id="3.10.450.10">
    <property type="match status" value="1"/>
</dbReference>
<dbReference type="PANTHER" id="PTHR11414:SF21">
    <property type="entry name" value="CYSTATIN 14A, TANDEM DUPLICATE 1-RELATED"/>
    <property type="match status" value="1"/>
</dbReference>
<dbReference type="GO" id="GO:0005829">
    <property type="term" value="C:cytosol"/>
    <property type="evidence" value="ECO:0007669"/>
    <property type="project" value="TreeGrafter"/>
</dbReference>
<dbReference type="AlphaFoldDB" id="A0A7N6ANY4"/>
<dbReference type="InterPro" id="IPR001713">
    <property type="entry name" value="Prot_inh_stefin"/>
</dbReference>
<evidence type="ECO:0000313" key="11">
    <source>
        <dbReference type="Proteomes" id="UP000265040"/>
    </source>
</evidence>
<dbReference type="Proteomes" id="UP000265040">
    <property type="component" value="Chromosome 2"/>
</dbReference>
<dbReference type="Pfam" id="PF00031">
    <property type="entry name" value="Cystatin"/>
    <property type="match status" value="1"/>
</dbReference>
<evidence type="ECO:0000256" key="1">
    <source>
        <dbReference type="ARBA" id="ARBA00004496"/>
    </source>
</evidence>
<dbReference type="SMART" id="SM00043">
    <property type="entry name" value="CY"/>
    <property type="match status" value="1"/>
</dbReference>
<evidence type="ECO:0000313" key="10">
    <source>
        <dbReference type="Ensembl" id="ENSATEP00000050708.1"/>
    </source>
</evidence>
<evidence type="ECO:0000256" key="5">
    <source>
        <dbReference type="ARBA" id="ARBA00022704"/>
    </source>
</evidence>
<dbReference type="InterPro" id="IPR046350">
    <property type="entry name" value="Cystatin_sf"/>
</dbReference>
<dbReference type="Ensembl" id="ENSATET00000071867.2">
    <property type="protein sequence ID" value="ENSATEP00000050708.1"/>
    <property type="gene ID" value="ENSATEG00000026934.2"/>
</dbReference>
<dbReference type="GeneTree" id="ENSGT00940000155717"/>
<comment type="similarity">
    <text evidence="2">Belongs to the cystatin family.</text>
</comment>
<dbReference type="CDD" id="cd00042">
    <property type="entry name" value="CY"/>
    <property type="match status" value="1"/>
</dbReference>
<keyword evidence="6" id="KW-0391">Immunity</keyword>
<keyword evidence="11" id="KW-1185">Reference proteome</keyword>
<dbReference type="GO" id="GO:0002376">
    <property type="term" value="P:immune system process"/>
    <property type="evidence" value="ECO:0007669"/>
    <property type="project" value="UniProtKB-KW"/>
</dbReference>
<reference evidence="10" key="2">
    <citation type="submission" date="2025-08" db="UniProtKB">
        <authorList>
            <consortium name="Ensembl"/>
        </authorList>
    </citation>
    <scope>IDENTIFICATION</scope>
</reference>
<dbReference type="PRINTS" id="PR00295">
    <property type="entry name" value="STEFINA"/>
</dbReference>
<evidence type="ECO:0000256" key="7">
    <source>
        <dbReference type="ARBA" id="ARBA00040677"/>
    </source>
</evidence>
<evidence type="ECO:0000256" key="3">
    <source>
        <dbReference type="ARBA" id="ARBA00022490"/>
    </source>
</evidence>
<dbReference type="FunFam" id="3.10.450.10:FF:000001">
    <property type="entry name" value="Cystatin-A"/>
    <property type="match status" value="1"/>
</dbReference>
<dbReference type="PANTHER" id="PTHR11414">
    <property type="entry name" value="CYSTATIN FAMILY MEMBER"/>
    <property type="match status" value="1"/>
</dbReference>
<accession>A0A7N6ANY4</accession>
<evidence type="ECO:0000259" key="9">
    <source>
        <dbReference type="SMART" id="SM00043"/>
    </source>
</evidence>
<dbReference type="OrthoDB" id="6115262at2759"/>
<keyword evidence="4" id="KW-0646">Protease inhibitor</keyword>
<organism evidence="10 11">
    <name type="scientific">Anabas testudineus</name>
    <name type="common">Climbing perch</name>
    <name type="synonym">Anthias testudineus</name>
    <dbReference type="NCBI Taxonomy" id="64144"/>
    <lineage>
        <taxon>Eukaryota</taxon>
        <taxon>Metazoa</taxon>
        <taxon>Chordata</taxon>
        <taxon>Craniata</taxon>
        <taxon>Vertebrata</taxon>
        <taxon>Euteleostomi</taxon>
        <taxon>Actinopterygii</taxon>
        <taxon>Neopterygii</taxon>
        <taxon>Teleostei</taxon>
        <taxon>Neoteleostei</taxon>
        <taxon>Acanthomorphata</taxon>
        <taxon>Anabantaria</taxon>
        <taxon>Anabantiformes</taxon>
        <taxon>Anabantoidei</taxon>
        <taxon>Anabantidae</taxon>
        <taxon>Anabas</taxon>
    </lineage>
</organism>
<proteinExistence type="inferred from homology"/>
<protein>
    <recommendedName>
        <fullName evidence="7">Cystatin-B</fullName>
    </recommendedName>
    <alternativeName>
        <fullName evidence="8">Stefin-B</fullName>
    </alternativeName>
</protein>
<evidence type="ECO:0000256" key="4">
    <source>
        <dbReference type="ARBA" id="ARBA00022690"/>
    </source>
</evidence>
<keyword evidence="5" id="KW-0789">Thiol protease inhibitor</keyword>
<reference evidence="10" key="1">
    <citation type="submission" date="2021-04" db="EMBL/GenBank/DDBJ databases">
        <authorList>
            <consortium name="Wellcome Sanger Institute Data Sharing"/>
        </authorList>
    </citation>
    <scope>NUCLEOTIDE SEQUENCE [LARGE SCALE GENOMIC DNA]</scope>
</reference>
<dbReference type="InParanoid" id="A0A7N6ANY4"/>
<dbReference type="InterPro" id="IPR000010">
    <property type="entry name" value="Cystatin_dom"/>
</dbReference>
<dbReference type="GO" id="GO:0004869">
    <property type="term" value="F:cysteine-type endopeptidase inhibitor activity"/>
    <property type="evidence" value="ECO:0007669"/>
    <property type="project" value="UniProtKB-KW"/>
</dbReference>
<dbReference type="GO" id="GO:0071220">
    <property type="term" value="P:cellular response to bacterial lipoprotein"/>
    <property type="evidence" value="ECO:0007669"/>
    <property type="project" value="UniProtKB-ARBA"/>
</dbReference>
<comment type="subcellular location">
    <subcellularLocation>
        <location evidence="1">Cytoplasm</location>
    </subcellularLocation>
</comment>